<sequence length="129" mass="14127">MLNWRKKLKNEQGSVTIEFLGIMPFMLLVAVIMWQLVVTVHGAVLIQSAANEAGKIYSITKDKSEASAAAQNIISTGSGYLTFQSAPITGDKNYTAKVNAQIRFVFLPKKYFGSPSYSFSSTAKGRVIE</sequence>
<keyword evidence="3" id="KW-1185">Reference proteome</keyword>
<organism evidence="2 3">
    <name type="scientific">Siminovitchia acidinfaciens</name>
    <dbReference type="NCBI Taxonomy" id="2321395"/>
    <lineage>
        <taxon>Bacteria</taxon>
        <taxon>Bacillati</taxon>
        <taxon>Bacillota</taxon>
        <taxon>Bacilli</taxon>
        <taxon>Bacillales</taxon>
        <taxon>Bacillaceae</taxon>
        <taxon>Siminovitchia</taxon>
    </lineage>
</organism>
<dbReference type="AlphaFoldDB" id="A0A429XU20"/>
<protein>
    <submittedName>
        <fullName evidence="2">Pilus assembly protein</fullName>
    </submittedName>
</protein>
<dbReference type="Proteomes" id="UP000287156">
    <property type="component" value="Unassembled WGS sequence"/>
</dbReference>
<comment type="caution">
    <text evidence="2">The sequence shown here is derived from an EMBL/GenBank/DDBJ whole genome shotgun (WGS) entry which is preliminary data.</text>
</comment>
<keyword evidence="1" id="KW-0812">Transmembrane</keyword>
<feature type="transmembrane region" description="Helical" evidence="1">
    <location>
        <begin position="20"/>
        <end position="46"/>
    </location>
</feature>
<evidence type="ECO:0000256" key="1">
    <source>
        <dbReference type="SAM" id="Phobius"/>
    </source>
</evidence>
<dbReference type="EMBL" id="QYTV02000012">
    <property type="protein sequence ID" value="RST71483.1"/>
    <property type="molecule type" value="Genomic_DNA"/>
</dbReference>
<dbReference type="RefSeq" id="WP_206435591.1">
    <property type="nucleotide sequence ID" value="NZ_QYTV02000012.1"/>
</dbReference>
<name>A0A429XU20_9BACI</name>
<evidence type="ECO:0000313" key="2">
    <source>
        <dbReference type="EMBL" id="RST71483.1"/>
    </source>
</evidence>
<keyword evidence="1" id="KW-1133">Transmembrane helix</keyword>
<keyword evidence="1" id="KW-0472">Membrane</keyword>
<evidence type="ECO:0000313" key="3">
    <source>
        <dbReference type="Proteomes" id="UP000287156"/>
    </source>
</evidence>
<reference evidence="2" key="1">
    <citation type="submission" date="2018-12" db="EMBL/GenBank/DDBJ databases">
        <authorList>
            <person name="Sun L."/>
            <person name="Chen Z."/>
        </authorList>
    </citation>
    <scope>NUCLEOTIDE SEQUENCE [LARGE SCALE GENOMIC DNA]</scope>
    <source>
        <strain evidence="2">3-2-2</strain>
    </source>
</reference>
<proteinExistence type="predicted"/>
<gene>
    <name evidence="2" type="ORF">D4T97_018480</name>
</gene>
<accession>A0A429XU20</accession>